<dbReference type="AlphaFoldDB" id="A0AAV2ZC45"/>
<keyword evidence="4" id="KW-0418">Kinase</keyword>
<comment type="caution">
    <text evidence="8">The sequence shown here is derived from an EMBL/GenBank/DDBJ whole genome shotgun (WGS) entry which is preliminary data.</text>
</comment>
<dbReference type="PROSITE" id="PS50011">
    <property type="entry name" value="PROTEIN_KINASE_DOM"/>
    <property type="match status" value="1"/>
</dbReference>
<name>A0AAV2ZC45_9STRA</name>
<dbReference type="InterPro" id="IPR000719">
    <property type="entry name" value="Prot_kinase_dom"/>
</dbReference>
<evidence type="ECO:0000259" key="7">
    <source>
        <dbReference type="PROSITE" id="PS50011"/>
    </source>
</evidence>
<evidence type="ECO:0000256" key="3">
    <source>
        <dbReference type="ARBA" id="ARBA00022741"/>
    </source>
</evidence>
<keyword evidence="3" id="KW-0547">Nucleotide-binding</keyword>
<dbReference type="Pfam" id="PF00069">
    <property type="entry name" value="Pkinase"/>
    <property type="match status" value="1"/>
</dbReference>
<dbReference type="SUPFAM" id="SSF56112">
    <property type="entry name" value="Protein kinase-like (PK-like)"/>
    <property type="match status" value="1"/>
</dbReference>
<evidence type="ECO:0000256" key="4">
    <source>
        <dbReference type="ARBA" id="ARBA00022777"/>
    </source>
</evidence>
<organism evidence="8 9">
    <name type="scientific">Lagenidium giganteum</name>
    <dbReference type="NCBI Taxonomy" id="4803"/>
    <lineage>
        <taxon>Eukaryota</taxon>
        <taxon>Sar</taxon>
        <taxon>Stramenopiles</taxon>
        <taxon>Oomycota</taxon>
        <taxon>Peronosporomycetes</taxon>
        <taxon>Pythiales</taxon>
        <taxon>Pythiaceae</taxon>
    </lineage>
</organism>
<dbReference type="InterPro" id="IPR011009">
    <property type="entry name" value="Kinase-like_dom_sf"/>
</dbReference>
<dbReference type="Proteomes" id="UP001146120">
    <property type="component" value="Unassembled WGS sequence"/>
</dbReference>
<dbReference type="Gene3D" id="1.10.510.10">
    <property type="entry name" value="Transferase(Phosphotransferase) domain 1"/>
    <property type="match status" value="1"/>
</dbReference>
<keyword evidence="1" id="KW-0723">Serine/threonine-protein kinase</keyword>
<keyword evidence="2" id="KW-0808">Transferase</keyword>
<evidence type="ECO:0000256" key="5">
    <source>
        <dbReference type="ARBA" id="ARBA00022840"/>
    </source>
</evidence>
<keyword evidence="5" id="KW-0067">ATP-binding</keyword>
<feature type="domain" description="Protein kinase" evidence="7">
    <location>
        <begin position="21"/>
        <end position="294"/>
    </location>
</feature>
<dbReference type="GO" id="GO:0005524">
    <property type="term" value="F:ATP binding"/>
    <property type="evidence" value="ECO:0007669"/>
    <property type="project" value="UniProtKB-KW"/>
</dbReference>
<proteinExistence type="predicted"/>
<dbReference type="PANTHER" id="PTHR24345">
    <property type="entry name" value="SERINE/THREONINE-PROTEIN KINASE PLK"/>
    <property type="match status" value="1"/>
</dbReference>
<evidence type="ECO:0000256" key="6">
    <source>
        <dbReference type="SAM" id="MobiDB-lite"/>
    </source>
</evidence>
<feature type="region of interest" description="Disordered" evidence="6">
    <location>
        <begin position="346"/>
        <end position="392"/>
    </location>
</feature>
<evidence type="ECO:0000313" key="8">
    <source>
        <dbReference type="EMBL" id="DBA05008.1"/>
    </source>
</evidence>
<protein>
    <recommendedName>
        <fullName evidence="7">Protein kinase domain-containing protein</fullName>
    </recommendedName>
</protein>
<dbReference type="EMBL" id="DAKRPA010000004">
    <property type="protein sequence ID" value="DBA05008.1"/>
    <property type="molecule type" value="Genomic_DNA"/>
</dbReference>
<sequence>MTHQCAHDVVLHAPAAIREQYEVTECLASALFGQVFKAVHRPTGDVVAIKQMELVLAARRRAKDSQRVVEEDVFVELRANMKLRAAGGHAHVLSMRDCFVTHDHIGLIMDYCAHGELLELLNRDNQQRLPLWRVMRYFAHIVQGVHFLHEQGIAHRDLSLENVLVDEQDRCQISDFGLAAMTSPMPATAIGKIHYMAPEACMGEGNVYDPFVADVWSLGVILFAMLTGRYPFREPLQRDADFRLLEDFGIDYMLEKLRVDVEAMGDAVQLLRFLLVVDPVRRPTLANLLRLPCFASDLGLRVDEVNPAEEQEEEEEDDDDAAKDSKVAQSFRERLVISTATVPDEPSALEASPYQMVSPPTGPSSCKSEPARAFLGPEVGSTSHRTMGPKKMSWKSLIRPFWKKKNVSTAGK</sequence>
<reference evidence="8" key="2">
    <citation type="journal article" date="2023" name="Microbiol Resour">
        <title>Decontamination and Annotation of the Draft Genome Sequence of the Oomycete Lagenidium giganteum ARSEF 373.</title>
        <authorList>
            <person name="Morgan W.R."/>
            <person name="Tartar A."/>
        </authorList>
    </citation>
    <scope>NUCLEOTIDE SEQUENCE</scope>
    <source>
        <strain evidence="8">ARSEF 373</strain>
    </source>
</reference>
<keyword evidence="9" id="KW-1185">Reference proteome</keyword>
<dbReference type="GO" id="GO:0005634">
    <property type="term" value="C:nucleus"/>
    <property type="evidence" value="ECO:0007669"/>
    <property type="project" value="TreeGrafter"/>
</dbReference>
<dbReference type="GO" id="GO:0004674">
    <property type="term" value="F:protein serine/threonine kinase activity"/>
    <property type="evidence" value="ECO:0007669"/>
    <property type="project" value="UniProtKB-KW"/>
</dbReference>
<reference evidence="8" key="1">
    <citation type="submission" date="2022-11" db="EMBL/GenBank/DDBJ databases">
        <authorList>
            <person name="Morgan W.R."/>
            <person name="Tartar A."/>
        </authorList>
    </citation>
    <scope>NUCLEOTIDE SEQUENCE</scope>
    <source>
        <strain evidence="8">ARSEF 373</strain>
    </source>
</reference>
<evidence type="ECO:0000256" key="1">
    <source>
        <dbReference type="ARBA" id="ARBA00022527"/>
    </source>
</evidence>
<gene>
    <name evidence="8" type="ORF">N0F65_007010</name>
</gene>
<accession>A0AAV2ZC45</accession>
<evidence type="ECO:0000313" key="9">
    <source>
        <dbReference type="Proteomes" id="UP001146120"/>
    </source>
</evidence>
<dbReference type="PANTHER" id="PTHR24345:SF91">
    <property type="entry name" value="SERINE_THREONINE-PROTEIN KINASE PLK4"/>
    <property type="match status" value="1"/>
</dbReference>
<evidence type="ECO:0000256" key="2">
    <source>
        <dbReference type="ARBA" id="ARBA00022679"/>
    </source>
</evidence>